<evidence type="ECO:0000256" key="3">
    <source>
        <dbReference type="ARBA" id="ARBA00022475"/>
    </source>
</evidence>
<evidence type="ECO:0000259" key="8">
    <source>
        <dbReference type="Pfam" id="PF00361"/>
    </source>
</evidence>
<keyword evidence="6" id="KW-0472">Membrane</keyword>
<dbReference type="GO" id="GO:0005886">
    <property type="term" value="C:plasma membrane"/>
    <property type="evidence" value="ECO:0007669"/>
    <property type="project" value="UniProtKB-SubCell"/>
</dbReference>
<keyword evidence="3" id="KW-1003">Cell membrane</keyword>
<evidence type="ECO:0000256" key="7">
    <source>
        <dbReference type="RuleBase" id="RU000320"/>
    </source>
</evidence>
<comment type="similarity">
    <text evidence="2">Belongs to the CPA3 antiporters (TC 2.A.63) subunit D family.</text>
</comment>
<dbReference type="PANTHER" id="PTHR42703">
    <property type="entry name" value="NADH DEHYDROGENASE"/>
    <property type="match status" value="1"/>
</dbReference>
<evidence type="ECO:0000313" key="9">
    <source>
        <dbReference type="EMBL" id="ARN21860.1"/>
    </source>
</evidence>
<dbReference type="InterPro" id="IPR001750">
    <property type="entry name" value="ND/Mrp_TM"/>
</dbReference>
<dbReference type="InterPro" id="IPR050586">
    <property type="entry name" value="CPA3_Na-H_Antiporter_D"/>
</dbReference>
<evidence type="ECO:0000256" key="4">
    <source>
        <dbReference type="ARBA" id="ARBA00022692"/>
    </source>
</evidence>
<keyword evidence="4 7" id="KW-0812">Transmembrane</keyword>
<gene>
    <name evidence="9" type="ORF">A4W93_19235</name>
</gene>
<evidence type="ECO:0000256" key="5">
    <source>
        <dbReference type="ARBA" id="ARBA00022989"/>
    </source>
</evidence>
<dbReference type="KEGG" id="rgu:A4W93_19235"/>
<evidence type="ECO:0000256" key="6">
    <source>
        <dbReference type="ARBA" id="ARBA00023136"/>
    </source>
</evidence>
<accession>A0A1W6LC86</accession>
<keyword evidence="10" id="KW-1185">Reference proteome</keyword>
<proteinExistence type="inferred from homology"/>
<keyword evidence="5" id="KW-1133">Transmembrane helix</keyword>
<evidence type="ECO:0000313" key="10">
    <source>
        <dbReference type="Proteomes" id="UP000193427"/>
    </source>
</evidence>
<dbReference type="RefSeq" id="WP_085752155.1">
    <property type="nucleotide sequence ID" value="NZ_BSPR01000006.1"/>
</dbReference>
<dbReference type="STRING" id="946333.A4W93_19235"/>
<evidence type="ECO:0000256" key="2">
    <source>
        <dbReference type="ARBA" id="ARBA00005346"/>
    </source>
</evidence>
<feature type="domain" description="NADH:quinone oxidoreductase/Mrp antiporter transmembrane" evidence="8">
    <location>
        <begin position="144"/>
        <end position="372"/>
    </location>
</feature>
<dbReference type="NCBIfam" id="NF009309">
    <property type="entry name" value="PRK12666.1"/>
    <property type="match status" value="1"/>
</dbReference>
<name>A0A1W6LC86_9BURK</name>
<dbReference type="OrthoDB" id="9768329at2"/>
<sequence length="567" mass="59637">MIHPTLQALAPGLWPHLVIAPILLPMLTAAVMMLLGEKRRRFKGWLNIASTLCGLVLSIVLMRWVDHSGVPGVVGVYLPSNWDVPYGIVLAVDRLSALMLVLAGGVALGALLFAVARWDRAGVHFHPLFQIQLMGLYGAFLTADLFNLFVFFEVMLSASYGLMLHGSGRQRVSAGLHYIAINLVASSFFLIGAAMIYGVTGTLNFADLAVKIPHIPVDDRGLLHAGAAILATAFLAKAAMWPMNAWLEPAYSGASAPVAGLFAIMTKVGVYAVLRLWTLMFSEQAGPSAQFGGSWLVVGGLLTVGFGSLGMLGAKRLGRLASFSVLISSGTLLAAFGFGQPALTAGALYYLASSTFAVSAFFLLAELVERSRVAAGSRPEGDTVPGAADDESQFEGMHINLDEDEEPLIGRAIPAAMAFLGLSFIACTLLLSGMPPLSGFIGKLAMLTALLNPVEGDTVPVVTATGWGLVVLMVGSGLVSMIALSRAGIRHFWAPQDRPAPKLRIAECLPIAMLVTACCVLVVQGEAVVQYGRLTAWSLVNPTSYIDAVITAMPVPSPPKAAGGAAP</sequence>
<dbReference type="AlphaFoldDB" id="A0A1W6LC86"/>
<comment type="subcellular location">
    <subcellularLocation>
        <location evidence="1">Cell membrane</location>
        <topology evidence="1">Multi-pass membrane protein</topology>
    </subcellularLocation>
    <subcellularLocation>
        <location evidence="7">Membrane</location>
        <topology evidence="7">Multi-pass membrane protein</topology>
    </subcellularLocation>
</comment>
<dbReference type="Pfam" id="PF00361">
    <property type="entry name" value="Proton_antipo_M"/>
    <property type="match status" value="1"/>
</dbReference>
<dbReference type="Proteomes" id="UP000193427">
    <property type="component" value="Chromosome"/>
</dbReference>
<dbReference type="EMBL" id="CP015118">
    <property type="protein sequence ID" value="ARN21860.1"/>
    <property type="molecule type" value="Genomic_DNA"/>
</dbReference>
<reference evidence="9 10" key="1">
    <citation type="submission" date="2016-04" db="EMBL/GenBank/DDBJ databases">
        <title>Complete genome sequence of natural rubber-degrading, novel Gram-negative bacterium, Rhizobacter gummiphilus strain NS21.</title>
        <authorList>
            <person name="Tabata M."/>
            <person name="Kasai D."/>
            <person name="Fukuda M."/>
        </authorList>
    </citation>
    <scope>NUCLEOTIDE SEQUENCE [LARGE SCALE GENOMIC DNA]</scope>
    <source>
        <strain evidence="9 10">NS21</strain>
    </source>
</reference>
<evidence type="ECO:0000256" key="1">
    <source>
        <dbReference type="ARBA" id="ARBA00004651"/>
    </source>
</evidence>
<organism evidence="9 10">
    <name type="scientific">Piscinibacter gummiphilus</name>
    <dbReference type="NCBI Taxonomy" id="946333"/>
    <lineage>
        <taxon>Bacteria</taxon>
        <taxon>Pseudomonadati</taxon>
        <taxon>Pseudomonadota</taxon>
        <taxon>Betaproteobacteria</taxon>
        <taxon>Burkholderiales</taxon>
        <taxon>Sphaerotilaceae</taxon>
        <taxon>Piscinibacter</taxon>
    </lineage>
</organism>
<dbReference type="PANTHER" id="PTHR42703:SF1">
    <property type="entry name" value="NA(+)_H(+) ANTIPORTER SUBUNIT D1"/>
    <property type="match status" value="1"/>
</dbReference>
<protein>
    <submittedName>
        <fullName evidence="9">Cation:proton antiporter</fullName>
    </submittedName>
</protein>